<keyword evidence="3" id="KW-1185">Reference proteome</keyword>
<gene>
    <name evidence="2" type="ORF">BT96DRAFT_999548</name>
</gene>
<evidence type="ECO:0008006" key="4">
    <source>
        <dbReference type="Google" id="ProtNLM"/>
    </source>
</evidence>
<evidence type="ECO:0000256" key="1">
    <source>
        <dbReference type="SAM" id="Phobius"/>
    </source>
</evidence>
<name>A0A6A4H6G0_9AGAR</name>
<sequence length="99" mass="10749">MTSRNEVELPSLTELNEQHETPISFKVPPDGGRVAWLVALAIFGINLGQGGYLVAWGTFQVFYEDSLLKGSSASVIAWIGSIQYALDYTPVSLEATTLT</sequence>
<dbReference type="OrthoDB" id="6509908at2759"/>
<feature type="transmembrane region" description="Helical" evidence="1">
    <location>
        <begin position="34"/>
        <end position="55"/>
    </location>
</feature>
<evidence type="ECO:0000313" key="3">
    <source>
        <dbReference type="Proteomes" id="UP000799118"/>
    </source>
</evidence>
<organism evidence="2 3">
    <name type="scientific">Gymnopus androsaceus JB14</name>
    <dbReference type="NCBI Taxonomy" id="1447944"/>
    <lineage>
        <taxon>Eukaryota</taxon>
        <taxon>Fungi</taxon>
        <taxon>Dikarya</taxon>
        <taxon>Basidiomycota</taxon>
        <taxon>Agaricomycotina</taxon>
        <taxon>Agaricomycetes</taxon>
        <taxon>Agaricomycetidae</taxon>
        <taxon>Agaricales</taxon>
        <taxon>Marasmiineae</taxon>
        <taxon>Omphalotaceae</taxon>
        <taxon>Gymnopus</taxon>
    </lineage>
</organism>
<keyword evidence="1" id="KW-0812">Transmembrane</keyword>
<proteinExistence type="predicted"/>
<dbReference type="AlphaFoldDB" id="A0A6A4H6G0"/>
<accession>A0A6A4H6G0</accession>
<dbReference type="EMBL" id="ML769575">
    <property type="protein sequence ID" value="KAE9393300.1"/>
    <property type="molecule type" value="Genomic_DNA"/>
</dbReference>
<keyword evidence="1" id="KW-0472">Membrane</keyword>
<evidence type="ECO:0000313" key="2">
    <source>
        <dbReference type="EMBL" id="KAE9393300.1"/>
    </source>
</evidence>
<keyword evidence="1" id="KW-1133">Transmembrane helix</keyword>
<reference evidence="2" key="1">
    <citation type="journal article" date="2019" name="Environ. Microbiol.">
        <title>Fungal ecological strategies reflected in gene transcription - a case study of two litter decomposers.</title>
        <authorList>
            <person name="Barbi F."/>
            <person name="Kohler A."/>
            <person name="Barry K."/>
            <person name="Baskaran P."/>
            <person name="Daum C."/>
            <person name="Fauchery L."/>
            <person name="Ihrmark K."/>
            <person name="Kuo A."/>
            <person name="LaButti K."/>
            <person name="Lipzen A."/>
            <person name="Morin E."/>
            <person name="Grigoriev I.V."/>
            <person name="Henrissat B."/>
            <person name="Lindahl B."/>
            <person name="Martin F."/>
        </authorList>
    </citation>
    <scope>NUCLEOTIDE SEQUENCE</scope>
    <source>
        <strain evidence="2">JB14</strain>
    </source>
</reference>
<dbReference type="Proteomes" id="UP000799118">
    <property type="component" value="Unassembled WGS sequence"/>
</dbReference>
<protein>
    <recommendedName>
        <fullName evidence="4">Major facilitator superfamily (MFS) profile domain-containing protein</fullName>
    </recommendedName>
</protein>